<dbReference type="GO" id="GO:1902201">
    <property type="term" value="P:negative regulation of bacterial-type flagellum-dependent cell motility"/>
    <property type="evidence" value="ECO:0007669"/>
    <property type="project" value="TreeGrafter"/>
</dbReference>
<evidence type="ECO:0000256" key="9">
    <source>
        <dbReference type="ARBA" id="ARBA00022842"/>
    </source>
</evidence>
<dbReference type="InterPro" id="IPR043128">
    <property type="entry name" value="Rev_trsase/Diguanyl_cyclase"/>
</dbReference>
<proteinExistence type="predicted"/>
<evidence type="ECO:0000256" key="7">
    <source>
        <dbReference type="ARBA" id="ARBA00022723"/>
    </source>
</evidence>
<dbReference type="GO" id="GO:0020037">
    <property type="term" value="F:heme binding"/>
    <property type="evidence" value="ECO:0007669"/>
    <property type="project" value="InterPro"/>
</dbReference>
<dbReference type="CDD" id="cd14757">
    <property type="entry name" value="GS_EcDosC-like_GGDEF"/>
    <property type="match status" value="1"/>
</dbReference>
<dbReference type="SUPFAM" id="SSF55073">
    <property type="entry name" value="Nucleotide cyclase"/>
    <property type="match status" value="1"/>
</dbReference>
<keyword evidence="6" id="KW-0808">Transferase</keyword>
<dbReference type="GO" id="GO:0005886">
    <property type="term" value="C:plasma membrane"/>
    <property type="evidence" value="ECO:0007669"/>
    <property type="project" value="TreeGrafter"/>
</dbReference>
<dbReference type="InterPro" id="IPR012292">
    <property type="entry name" value="Globin/Proto"/>
</dbReference>
<evidence type="ECO:0000313" key="15">
    <source>
        <dbReference type="Proteomes" id="UP000503505"/>
    </source>
</evidence>
<protein>
    <recommendedName>
        <fullName evidence="4">Diguanylate cyclase DosC</fullName>
        <ecNumber evidence="3">2.7.7.65</ecNumber>
    </recommendedName>
    <alternativeName>
        <fullName evidence="11">Direct oxygen-sensing cyclase</fullName>
    </alternativeName>
</protein>
<dbReference type="InterPro" id="IPR009050">
    <property type="entry name" value="Globin-like_sf"/>
</dbReference>
<dbReference type="GO" id="GO:0052621">
    <property type="term" value="F:diguanylate cyclase activity"/>
    <property type="evidence" value="ECO:0007669"/>
    <property type="project" value="UniProtKB-EC"/>
</dbReference>
<gene>
    <name evidence="14" type="ORF">FSC10_10240</name>
</gene>
<keyword evidence="5" id="KW-0349">Heme</keyword>
<dbReference type="Pfam" id="PF11563">
    <property type="entry name" value="Protoglobin"/>
    <property type="match status" value="1"/>
</dbReference>
<dbReference type="PANTHER" id="PTHR45138:SF9">
    <property type="entry name" value="DIGUANYLATE CYCLASE DGCM-RELATED"/>
    <property type="match status" value="1"/>
</dbReference>
<dbReference type="InterPro" id="IPR000160">
    <property type="entry name" value="GGDEF_dom"/>
</dbReference>
<dbReference type="SUPFAM" id="SSF46458">
    <property type="entry name" value="Globin-like"/>
    <property type="match status" value="1"/>
</dbReference>
<dbReference type="InterPro" id="IPR039435">
    <property type="entry name" value="DosC_GS"/>
</dbReference>
<evidence type="ECO:0000256" key="6">
    <source>
        <dbReference type="ARBA" id="ARBA00022679"/>
    </source>
</evidence>
<dbReference type="Pfam" id="PF21118">
    <property type="entry name" value="DosC_2nd"/>
    <property type="match status" value="1"/>
</dbReference>
<feature type="domain" description="GGDEF" evidence="13">
    <location>
        <begin position="321"/>
        <end position="454"/>
    </location>
</feature>
<name>A0AAE7BXX1_9GAMM</name>
<keyword evidence="8" id="KW-0547">Nucleotide-binding</keyword>
<keyword evidence="9" id="KW-0460">Magnesium</keyword>
<dbReference type="EC" id="2.7.7.65" evidence="3"/>
<dbReference type="InterPro" id="IPR048442">
    <property type="entry name" value="DosC_2nd"/>
</dbReference>
<keyword evidence="7" id="KW-0479">Metal-binding</keyword>
<comment type="cofactor">
    <cofactor evidence="1">
        <name>Mg(2+)</name>
        <dbReference type="ChEBI" id="CHEBI:18420"/>
    </cofactor>
</comment>
<dbReference type="PANTHER" id="PTHR45138">
    <property type="entry name" value="REGULATORY COMPONENTS OF SENSORY TRANSDUCTION SYSTEM"/>
    <property type="match status" value="1"/>
</dbReference>
<dbReference type="GO" id="GO:0046872">
    <property type="term" value="F:metal ion binding"/>
    <property type="evidence" value="ECO:0007669"/>
    <property type="project" value="UniProtKB-KW"/>
</dbReference>
<dbReference type="AlphaFoldDB" id="A0AAE7BXX1"/>
<dbReference type="Gene3D" id="1.10.490.10">
    <property type="entry name" value="Globins"/>
    <property type="match status" value="1"/>
</dbReference>
<dbReference type="InterPro" id="IPR050469">
    <property type="entry name" value="Diguanylate_Cyclase"/>
</dbReference>
<comment type="cofactor">
    <cofactor evidence="2">
        <name>heme</name>
        <dbReference type="ChEBI" id="CHEBI:30413"/>
    </cofactor>
</comment>
<comment type="catalytic activity">
    <reaction evidence="12">
        <text>2 GTP = 3',3'-c-di-GMP + 2 diphosphate</text>
        <dbReference type="Rhea" id="RHEA:24898"/>
        <dbReference type="ChEBI" id="CHEBI:33019"/>
        <dbReference type="ChEBI" id="CHEBI:37565"/>
        <dbReference type="ChEBI" id="CHEBI:58805"/>
        <dbReference type="EC" id="2.7.7.65"/>
    </reaction>
</comment>
<dbReference type="Proteomes" id="UP000503505">
    <property type="component" value="Chromosome"/>
</dbReference>
<dbReference type="RefSeq" id="WP_163171648.1">
    <property type="nucleotide sequence ID" value="NZ_CP044463.1"/>
</dbReference>
<evidence type="ECO:0000256" key="12">
    <source>
        <dbReference type="ARBA" id="ARBA00034247"/>
    </source>
</evidence>
<accession>A0AAE7BXX1</accession>
<evidence type="ECO:0000259" key="13">
    <source>
        <dbReference type="PROSITE" id="PS50887"/>
    </source>
</evidence>
<dbReference type="InterPro" id="IPR044398">
    <property type="entry name" value="Globin-sensor_dom"/>
</dbReference>
<dbReference type="GO" id="GO:0019825">
    <property type="term" value="F:oxygen binding"/>
    <property type="evidence" value="ECO:0007669"/>
    <property type="project" value="InterPro"/>
</dbReference>
<dbReference type="CDD" id="cd01949">
    <property type="entry name" value="GGDEF"/>
    <property type="match status" value="1"/>
</dbReference>
<dbReference type="GO" id="GO:0000166">
    <property type="term" value="F:nucleotide binding"/>
    <property type="evidence" value="ECO:0007669"/>
    <property type="project" value="UniProtKB-KW"/>
</dbReference>
<dbReference type="PROSITE" id="PS50887">
    <property type="entry name" value="GGDEF"/>
    <property type="match status" value="1"/>
</dbReference>
<keyword evidence="10" id="KW-0408">Iron</keyword>
<dbReference type="NCBIfam" id="TIGR00254">
    <property type="entry name" value="GGDEF"/>
    <property type="match status" value="1"/>
</dbReference>
<evidence type="ECO:0000256" key="2">
    <source>
        <dbReference type="ARBA" id="ARBA00001971"/>
    </source>
</evidence>
<evidence type="ECO:0000256" key="1">
    <source>
        <dbReference type="ARBA" id="ARBA00001946"/>
    </source>
</evidence>
<dbReference type="GO" id="GO:0043709">
    <property type="term" value="P:cell adhesion involved in single-species biofilm formation"/>
    <property type="evidence" value="ECO:0007669"/>
    <property type="project" value="TreeGrafter"/>
</dbReference>
<reference evidence="14 15" key="1">
    <citation type="submission" date="2019-09" db="EMBL/GenBank/DDBJ databases">
        <title>Non-baumannii Acinetobacter spp. carrying blaNDM-1 isolated in China.</title>
        <authorList>
            <person name="Cui C."/>
            <person name="Chen C."/>
            <person name="Sun J."/>
            <person name="Liu Y."/>
        </authorList>
    </citation>
    <scope>NUCLEOTIDE SEQUENCE [LARGE SCALE GENOMIC DNA]</scope>
    <source>
        <strain evidence="14 15">HZE23-1</strain>
    </source>
</reference>
<evidence type="ECO:0000256" key="3">
    <source>
        <dbReference type="ARBA" id="ARBA00012528"/>
    </source>
</evidence>
<dbReference type="SMART" id="SM00267">
    <property type="entry name" value="GGDEF"/>
    <property type="match status" value="1"/>
</dbReference>
<sequence length="467" mass="54071">MDNECMDMLAGQWQHICQNYSSDDLVHAFQFIQDNALILVEEFYKNMLVEKESAEFFSDDLIQQRLRNTLHQWLLESFSVGINKHYLQAVQKQHTVGHVHARVGIPSWLIMRGVREIERKIFELLEEDEQLLTLTTCSYLVQVMSFATEIMCRSYEAKTAKNQEIKHSYRLFSAMQDVAVQKDKQRSCLLDWENELMYKVFSGQETLRHPLLSKSEFGLWFIHKASYAFTGSDQVQLIIERIHQVDTLNQIILECQDKTKKLNLIQQIRELNREIQHLIDQLFQVAEYIESGNDSLTQLLNRRYLNTIISREITYSRQNQTPLALLALDADFFKTINDKFGHAAGDLALKFIADGLQKYSQGSDYAFRVGGEEFLLLLVDTDQRRAMNIAENIRKFIEEGIITTAQGIQFKFTVSIGCVIYDGHPDYQKFLDTADTALYAAKNTGRNRVYLAKNNPDTRVSNTPSLT</sequence>
<evidence type="ECO:0000256" key="4">
    <source>
        <dbReference type="ARBA" id="ARBA00015125"/>
    </source>
</evidence>
<organism evidence="14 15">
    <name type="scientific">Acinetobacter schindleri</name>
    <dbReference type="NCBI Taxonomy" id="108981"/>
    <lineage>
        <taxon>Bacteria</taxon>
        <taxon>Pseudomonadati</taxon>
        <taxon>Pseudomonadota</taxon>
        <taxon>Gammaproteobacteria</taxon>
        <taxon>Moraxellales</taxon>
        <taxon>Moraxellaceae</taxon>
        <taxon>Acinetobacter</taxon>
    </lineage>
</organism>
<dbReference type="Gene3D" id="3.30.70.270">
    <property type="match status" value="1"/>
</dbReference>
<dbReference type="InterPro" id="IPR029787">
    <property type="entry name" value="Nucleotide_cyclase"/>
</dbReference>
<evidence type="ECO:0000256" key="8">
    <source>
        <dbReference type="ARBA" id="ARBA00022741"/>
    </source>
</evidence>
<evidence type="ECO:0000256" key="10">
    <source>
        <dbReference type="ARBA" id="ARBA00023004"/>
    </source>
</evidence>
<evidence type="ECO:0000313" key="14">
    <source>
        <dbReference type="EMBL" id="QIC67723.1"/>
    </source>
</evidence>
<dbReference type="FunFam" id="3.30.70.270:FF:000001">
    <property type="entry name" value="Diguanylate cyclase domain protein"/>
    <property type="match status" value="1"/>
</dbReference>
<evidence type="ECO:0000256" key="11">
    <source>
        <dbReference type="ARBA" id="ARBA00029839"/>
    </source>
</evidence>
<dbReference type="EMBL" id="CP044463">
    <property type="protein sequence ID" value="QIC67723.1"/>
    <property type="molecule type" value="Genomic_DNA"/>
</dbReference>
<dbReference type="Pfam" id="PF00990">
    <property type="entry name" value="GGDEF"/>
    <property type="match status" value="1"/>
</dbReference>
<evidence type="ECO:0000256" key="5">
    <source>
        <dbReference type="ARBA" id="ARBA00022617"/>
    </source>
</evidence>